<dbReference type="Proteomes" id="UP001168877">
    <property type="component" value="Unassembled WGS sequence"/>
</dbReference>
<dbReference type="AlphaFoldDB" id="A0AA39RN69"/>
<sequence length="157" mass="17189">MNLSRREEEDHDAVKRKVVSARSGRVEDADGQDTGTTTNADEEGETKMPVAKRREPSSFRRPNKTRSDIGFERERERNPSALIPFLPGFTSTLSSQESGASPGIPKPESTAFHRLSLLAAATRPYEPGSRAALLDLGAARVVKVIGAITKLFIRRGE</sequence>
<gene>
    <name evidence="2" type="ORF">LWI29_030785</name>
</gene>
<evidence type="ECO:0000313" key="3">
    <source>
        <dbReference type="Proteomes" id="UP001168877"/>
    </source>
</evidence>
<accession>A0AA39RN69</accession>
<dbReference type="EMBL" id="JAUESC010000386">
    <property type="protein sequence ID" value="KAK0577283.1"/>
    <property type="molecule type" value="Genomic_DNA"/>
</dbReference>
<proteinExistence type="predicted"/>
<evidence type="ECO:0000256" key="1">
    <source>
        <dbReference type="SAM" id="MobiDB-lite"/>
    </source>
</evidence>
<protein>
    <submittedName>
        <fullName evidence="2">Uncharacterized protein</fullName>
    </submittedName>
</protein>
<comment type="caution">
    <text evidence="2">The sequence shown here is derived from an EMBL/GenBank/DDBJ whole genome shotgun (WGS) entry which is preliminary data.</text>
</comment>
<feature type="compositionally biased region" description="Basic and acidic residues" evidence="1">
    <location>
        <begin position="65"/>
        <end position="78"/>
    </location>
</feature>
<feature type="region of interest" description="Disordered" evidence="1">
    <location>
        <begin position="1"/>
        <end position="83"/>
    </location>
</feature>
<evidence type="ECO:0000313" key="2">
    <source>
        <dbReference type="EMBL" id="KAK0577283.1"/>
    </source>
</evidence>
<name>A0AA39RN69_ACESA</name>
<reference evidence="2" key="1">
    <citation type="journal article" date="2022" name="Plant J.">
        <title>Strategies of tolerance reflected in two North American maple genomes.</title>
        <authorList>
            <person name="McEvoy S.L."/>
            <person name="Sezen U.U."/>
            <person name="Trouern-Trend A."/>
            <person name="McMahon S.M."/>
            <person name="Schaberg P.G."/>
            <person name="Yang J."/>
            <person name="Wegrzyn J.L."/>
            <person name="Swenson N.G."/>
        </authorList>
    </citation>
    <scope>NUCLEOTIDE SEQUENCE</scope>
    <source>
        <strain evidence="2">NS2018</strain>
    </source>
</reference>
<keyword evidence="3" id="KW-1185">Reference proteome</keyword>
<reference evidence="2" key="2">
    <citation type="submission" date="2023-06" db="EMBL/GenBank/DDBJ databases">
        <authorList>
            <person name="Swenson N.G."/>
            <person name="Wegrzyn J.L."/>
            <person name="Mcevoy S.L."/>
        </authorList>
    </citation>
    <scope>NUCLEOTIDE SEQUENCE</scope>
    <source>
        <strain evidence="2">NS2018</strain>
        <tissue evidence="2">Leaf</tissue>
    </source>
</reference>
<organism evidence="2 3">
    <name type="scientific">Acer saccharum</name>
    <name type="common">Sugar maple</name>
    <dbReference type="NCBI Taxonomy" id="4024"/>
    <lineage>
        <taxon>Eukaryota</taxon>
        <taxon>Viridiplantae</taxon>
        <taxon>Streptophyta</taxon>
        <taxon>Embryophyta</taxon>
        <taxon>Tracheophyta</taxon>
        <taxon>Spermatophyta</taxon>
        <taxon>Magnoliopsida</taxon>
        <taxon>eudicotyledons</taxon>
        <taxon>Gunneridae</taxon>
        <taxon>Pentapetalae</taxon>
        <taxon>rosids</taxon>
        <taxon>malvids</taxon>
        <taxon>Sapindales</taxon>
        <taxon>Sapindaceae</taxon>
        <taxon>Hippocastanoideae</taxon>
        <taxon>Acereae</taxon>
        <taxon>Acer</taxon>
    </lineage>
</organism>
<feature type="compositionally biased region" description="Basic and acidic residues" evidence="1">
    <location>
        <begin position="1"/>
        <end position="15"/>
    </location>
</feature>